<evidence type="ECO:0000313" key="2">
    <source>
        <dbReference type="Proteomes" id="UP000559256"/>
    </source>
</evidence>
<reference evidence="1 2" key="1">
    <citation type="journal article" date="2020" name="ISME J.">
        <title>Uncovering the hidden diversity of litter-decomposition mechanisms in mushroom-forming fungi.</title>
        <authorList>
            <person name="Floudas D."/>
            <person name="Bentzer J."/>
            <person name="Ahren D."/>
            <person name="Johansson T."/>
            <person name="Persson P."/>
            <person name="Tunlid A."/>
        </authorList>
    </citation>
    <scope>NUCLEOTIDE SEQUENCE [LARGE SCALE GENOMIC DNA]</scope>
    <source>
        <strain evidence="1 2">CBS 291.85</strain>
    </source>
</reference>
<dbReference type="EMBL" id="JAACJM010000029">
    <property type="protein sequence ID" value="KAF5365085.1"/>
    <property type="molecule type" value="Genomic_DNA"/>
</dbReference>
<gene>
    <name evidence="1" type="ORF">D9758_010989</name>
</gene>
<evidence type="ECO:0000313" key="1">
    <source>
        <dbReference type="EMBL" id="KAF5365085.1"/>
    </source>
</evidence>
<organism evidence="1 2">
    <name type="scientific">Tetrapyrgos nigripes</name>
    <dbReference type="NCBI Taxonomy" id="182062"/>
    <lineage>
        <taxon>Eukaryota</taxon>
        <taxon>Fungi</taxon>
        <taxon>Dikarya</taxon>
        <taxon>Basidiomycota</taxon>
        <taxon>Agaricomycotina</taxon>
        <taxon>Agaricomycetes</taxon>
        <taxon>Agaricomycetidae</taxon>
        <taxon>Agaricales</taxon>
        <taxon>Marasmiineae</taxon>
        <taxon>Marasmiaceae</taxon>
        <taxon>Tetrapyrgos</taxon>
    </lineage>
</organism>
<dbReference type="AlphaFoldDB" id="A0A8H5GHZ9"/>
<comment type="caution">
    <text evidence="1">The sequence shown here is derived from an EMBL/GenBank/DDBJ whole genome shotgun (WGS) entry which is preliminary data.</text>
</comment>
<name>A0A8H5GHZ9_9AGAR</name>
<proteinExistence type="predicted"/>
<dbReference type="Gene3D" id="3.20.20.100">
    <property type="entry name" value="NADP-dependent oxidoreductase domain"/>
    <property type="match status" value="1"/>
</dbReference>
<dbReference type="InterPro" id="IPR036812">
    <property type="entry name" value="NAD(P)_OxRdtase_dom_sf"/>
</dbReference>
<protein>
    <submittedName>
        <fullName evidence="1">Uncharacterized protein</fullName>
    </submittedName>
</protein>
<accession>A0A8H5GHZ9</accession>
<dbReference type="SUPFAM" id="SSF51430">
    <property type="entry name" value="NAD(P)-linked oxidoreductase"/>
    <property type="match status" value="1"/>
</dbReference>
<sequence>MFITVLHPVSRHCYGLPFHTELDTTPAVLALALATRNPNTSIVILGAIKPEQILENLMKKLTPEILEIRED</sequence>
<dbReference type="Proteomes" id="UP000559256">
    <property type="component" value="Unassembled WGS sequence"/>
</dbReference>
<keyword evidence="2" id="KW-1185">Reference proteome</keyword>
<dbReference type="OrthoDB" id="1720422at2759"/>